<organism evidence="2 3">
    <name type="scientific">Companilactobacillus bobalius DSM 19674</name>
    <dbReference type="NCBI Taxonomy" id="1423788"/>
    <lineage>
        <taxon>Bacteria</taxon>
        <taxon>Bacillati</taxon>
        <taxon>Bacillota</taxon>
        <taxon>Bacilli</taxon>
        <taxon>Lactobacillales</taxon>
        <taxon>Lactobacillaceae</taxon>
        <taxon>Companilactobacillus</taxon>
        <taxon>Companilactobacillus bobalius</taxon>
    </lineage>
</organism>
<feature type="transmembrane region" description="Helical" evidence="1">
    <location>
        <begin position="341"/>
        <end position="366"/>
    </location>
</feature>
<dbReference type="RefSeq" id="WP_056952772.1">
    <property type="nucleotide sequence ID" value="NZ_AZDY01000037.1"/>
</dbReference>
<keyword evidence="1" id="KW-0472">Membrane</keyword>
<feature type="transmembrane region" description="Helical" evidence="1">
    <location>
        <begin position="43"/>
        <end position="64"/>
    </location>
</feature>
<reference evidence="2 3" key="1">
    <citation type="journal article" date="2015" name="Genome Announc.">
        <title>Expanding the biotechnology potential of lactobacilli through comparative genomics of 213 strains and associated genera.</title>
        <authorList>
            <person name="Sun Z."/>
            <person name="Harris H.M."/>
            <person name="McCann A."/>
            <person name="Guo C."/>
            <person name="Argimon S."/>
            <person name="Zhang W."/>
            <person name="Yang X."/>
            <person name="Jeffery I.B."/>
            <person name="Cooney J.C."/>
            <person name="Kagawa T.F."/>
            <person name="Liu W."/>
            <person name="Song Y."/>
            <person name="Salvetti E."/>
            <person name="Wrobel A."/>
            <person name="Rasinkangas P."/>
            <person name="Parkhill J."/>
            <person name="Rea M.C."/>
            <person name="O'Sullivan O."/>
            <person name="Ritari J."/>
            <person name="Douillard F.P."/>
            <person name="Paul Ross R."/>
            <person name="Yang R."/>
            <person name="Briner A.E."/>
            <person name="Felis G.E."/>
            <person name="de Vos W.M."/>
            <person name="Barrangou R."/>
            <person name="Klaenhammer T.R."/>
            <person name="Caufield P.W."/>
            <person name="Cui Y."/>
            <person name="Zhang H."/>
            <person name="O'Toole P.W."/>
        </authorList>
    </citation>
    <scope>NUCLEOTIDE SEQUENCE [LARGE SCALE GENOMIC DNA]</scope>
    <source>
        <strain evidence="2 3">DSM 19674</strain>
    </source>
</reference>
<dbReference type="STRING" id="1423788.FC78_GL002120"/>
<feature type="transmembrane region" description="Helical" evidence="1">
    <location>
        <begin position="495"/>
        <end position="513"/>
    </location>
</feature>
<gene>
    <name evidence="2" type="ORF">FC78_GL002120</name>
</gene>
<sequence length="525" mass="59231">MNKDQFKNLLAVNLRLLNPQVTDRLRRKGKSGVELTNKLKMQFLLNGLIFFLIYGTVMLPINLVEYPDMFTYYVVLFVLLAISQSISGIYSVFFAGKDLNNYLPLPFKQKEIFLSKVTVVAMNVIPFVFPLFIAFFSTAWHAGVMIPIALLLSVIAFCIILTIILFACAIIVFALTKTKIFRKHQKMVMNGLMAVTLVIAMAGILLVNNSDYMAGKHQAINPIILPLFKTFVEPMSVISLLNWAGLIIVLLILGFILKRSILPHLGSQLTSINSQMLSASGKRKHVERKNLNAILDAYNRQVLKESNMLLQVLVNSVALPLIFIISFAFTQIPNDLPLKWVGVFFVGGLAFSAFTTNSTTVVANIISLDRGSLEFVSSLPISMKQYLKRKFLLGFIFQIIINLALIIVMIIVWKLNLYLSLSMILSTIWGTYLVSLYYFSRDYRLRITNWTNVTELFNRGGGNMAIVLKMLIVMILSVGIIILYSFLIGTGKPTFIVNGTAALLIIALSFIVVEHYRQKFWQKFE</sequence>
<dbReference type="PATRIC" id="fig|1423788.3.peg.2187"/>
<proteinExistence type="predicted"/>
<feature type="transmembrane region" description="Helical" evidence="1">
    <location>
        <begin position="466"/>
        <end position="489"/>
    </location>
</feature>
<name>A0A0R1KIH3_9LACO</name>
<feature type="transmembrane region" description="Helical" evidence="1">
    <location>
        <begin position="391"/>
        <end position="413"/>
    </location>
</feature>
<comment type="caution">
    <text evidence="2">The sequence shown here is derived from an EMBL/GenBank/DDBJ whole genome shotgun (WGS) entry which is preliminary data.</text>
</comment>
<evidence type="ECO:0000313" key="3">
    <source>
        <dbReference type="Proteomes" id="UP000051515"/>
    </source>
</evidence>
<feature type="transmembrane region" description="Helical" evidence="1">
    <location>
        <begin position="187"/>
        <end position="207"/>
    </location>
</feature>
<evidence type="ECO:0000256" key="1">
    <source>
        <dbReference type="SAM" id="Phobius"/>
    </source>
</evidence>
<keyword evidence="3" id="KW-1185">Reference proteome</keyword>
<feature type="transmembrane region" description="Helical" evidence="1">
    <location>
        <begin position="308"/>
        <end position="329"/>
    </location>
</feature>
<feature type="transmembrane region" description="Helical" evidence="1">
    <location>
        <begin position="146"/>
        <end position="175"/>
    </location>
</feature>
<keyword evidence="1" id="KW-1133">Transmembrane helix</keyword>
<dbReference type="Proteomes" id="UP000051515">
    <property type="component" value="Unassembled WGS sequence"/>
</dbReference>
<keyword evidence="1" id="KW-0812">Transmembrane</keyword>
<feature type="transmembrane region" description="Helical" evidence="1">
    <location>
        <begin position="419"/>
        <end position="439"/>
    </location>
</feature>
<dbReference type="AlphaFoldDB" id="A0A0R1KIH3"/>
<feature type="transmembrane region" description="Helical" evidence="1">
    <location>
        <begin position="117"/>
        <end position="140"/>
    </location>
</feature>
<dbReference type="EMBL" id="AZDY01000037">
    <property type="protein sequence ID" value="KRK83310.1"/>
    <property type="molecule type" value="Genomic_DNA"/>
</dbReference>
<feature type="transmembrane region" description="Helical" evidence="1">
    <location>
        <begin position="235"/>
        <end position="257"/>
    </location>
</feature>
<protein>
    <submittedName>
        <fullName evidence="2">Uncharacterized protein</fullName>
    </submittedName>
</protein>
<feature type="transmembrane region" description="Helical" evidence="1">
    <location>
        <begin position="70"/>
        <end position="96"/>
    </location>
</feature>
<accession>A0A0R1KIH3</accession>
<evidence type="ECO:0000313" key="2">
    <source>
        <dbReference type="EMBL" id="KRK83310.1"/>
    </source>
</evidence>
<dbReference type="OrthoDB" id="2176387at2"/>